<evidence type="ECO:0000256" key="6">
    <source>
        <dbReference type="ARBA" id="ARBA00048539"/>
    </source>
</evidence>
<dbReference type="GO" id="GO:0032267">
    <property type="term" value="F:tRNA(Ile)-lysidine synthase activity"/>
    <property type="evidence" value="ECO:0007669"/>
    <property type="project" value="UniProtKB-EC"/>
</dbReference>
<dbReference type="InterPro" id="IPR011063">
    <property type="entry name" value="TilS/TtcA_N"/>
</dbReference>
<dbReference type="CDD" id="cd01992">
    <property type="entry name" value="TilS_N"/>
    <property type="match status" value="1"/>
</dbReference>
<dbReference type="STRING" id="691883.A0A058ZAW4"/>
<feature type="domain" description="tRNA(Ile)-lysidine/2-thiocytidine synthase N-terminal" evidence="7">
    <location>
        <begin position="41"/>
        <end position="248"/>
    </location>
</feature>
<dbReference type="Pfam" id="PF01171">
    <property type="entry name" value="ATP_bind_3"/>
    <property type="match status" value="1"/>
</dbReference>
<dbReference type="InterPro" id="IPR012094">
    <property type="entry name" value="tRNA_Ile_lys_synt"/>
</dbReference>
<dbReference type="EC" id="6.3.4.19" evidence="1"/>
<accession>A0A058ZAW4</accession>
<keyword evidence="4" id="KW-0547">Nucleotide-binding</keyword>
<evidence type="ECO:0000256" key="4">
    <source>
        <dbReference type="ARBA" id="ARBA00022741"/>
    </source>
</evidence>
<dbReference type="GO" id="GO:0005524">
    <property type="term" value="F:ATP binding"/>
    <property type="evidence" value="ECO:0007669"/>
    <property type="project" value="UniProtKB-KW"/>
</dbReference>
<dbReference type="OrthoDB" id="434144at2759"/>
<gene>
    <name evidence="8" type="ORF">H696_02026</name>
</gene>
<keyword evidence="3" id="KW-0819">tRNA processing</keyword>
<dbReference type="RefSeq" id="XP_009494200.1">
    <property type="nucleotide sequence ID" value="XM_009495925.1"/>
</dbReference>
<protein>
    <recommendedName>
        <fullName evidence="1">tRNA(Ile)-lysidine synthetase</fullName>
        <ecNumber evidence="1">6.3.4.19</ecNumber>
    </recommendedName>
</protein>
<sequence>MNGLRHATAPISTRAFTASLAAALSWQHGDGLRPGRRPVFALAVSGGADSLALAILARDAGLDVVGLSVDHTLRGATSAREARHVARWFQSAGLQHMTLTADWQGTPLEEVTQELARRKRYSLLSSACLALGIRYILTGHHADDQAETISIRQETHATQHGLAGMFALAPLPMLPSVAPAPEIPLTPGGPPGECPKRLARLLRELRLVRPMLPFTKAECEATCLAADVPWAIDPSNYNPAYHRVRVREALAEGPARRPEHGPGAGIHLVGRGDGRPLSHSDPGQRAELLAMAAEHQAWRLASERQATGFLRSHAILCDPAAEGAALSPVGLLLPTARQPAGAVAPADTVMPGAMPPEGTQAADALLHVFRWFNSGSHPPKQAAIRVAARRLCSSDRSAFSLGRVNFLPATIARPDGAAHHAWLLFPAGLVNTHIAGNLALMMGASPNSAPPAIGTIVGLSQRLLRYPLRHTPGLTQPPVLGRAVLWGPGQYVHTSLGSPACCAPDWAGLQAALASLDGHAPPEEIALLAGAIDSYRRFCEMPPEEALKQCALVPASFVAAASARQRTVLSEATLRVAAPCLRDVPLLLPKLSRLLADRGATALGALEAKLSRLAGIGPGARLRADATAAGRSLANATACVVFCDRTAGRVIPIAWPELGQPGVYGSPLHFAVASANGLVSTPEGDAFHFFNSQAARSEGPSARGKQN</sequence>
<dbReference type="InterPro" id="IPR014729">
    <property type="entry name" value="Rossmann-like_a/b/a_fold"/>
</dbReference>
<evidence type="ECO:0000313" key="8">
    <source>
        <dbReference type="EMBL" id="KCV71076.1"/>
    </source>
</evidence>
<proteinExistence type="inferred from homology"/>
<dbReference type="PANTHER" id="PTHR43033">
    <property type="entry name" value="TRNA(ILE)-LYSIDINE SYNTHASE-RELATED"/>
    <property type="match status" value="1"/>
</dbReference>
<dbReference type="PANTHER" id="PTHR43033:SF1">
    <property type="entry name" value="TRNA(ILE)-LYSIDINE SYNTHASE-RELATED"/>
    <property type="match status" value="1"/>
</dbReference>
<organism evidence="8">
    <name type="scientific">Fonticula alba</name>
    <name type="common">Slime mold</name>
    <dbReference type="NCBI Taxonomy" id="691883"/>
    <lineage>
        <taxon>Eukaryota</taxon>
        <taxon>Rotosphaerida</taxon>
        <taxon>Fonticulaceae</taxon>
        <taxon>Fonticula</taxon>
    </lineage>
</organism>
<evidence type="ECO:0000256" key="2">
    <source>
        <dbReference type="ARBA" id="ARBA00022598"/>
    </source>
</evidence>
<evidence type="ECO:0000256" key="3">
    <source>
        <dbReference type="ARBA" id="ARBA00022694"/>
    </source>
</evidence>
<keyword evidence="5" id="KW-0067">ATP-binding</keyword>
<dbReference type="AlphaFoldDB" id="A0A058ZAW4"/>
<dbReference type="Gene3D" id="3.40.50.620">
    <property type="entry name" value="HUPs"/>
    <property type="match status" value="1"/>
</dbReference>
<dbReference type="GeneID" id="20526751"/>
<evidence type="ECO:0000259" key="7">
    <source>
        <dbReference type="Pfam" id="PF01171"/>
    </source>
</evidence>
<evidence type="ECO:0000256" key="1">
    <source>
        <dbReference type="ARBA" id="ARBA00013267"/>
    </source>
</evidence>
<keyword evidence="9" id="KW-1185">Reference proteome</keyword>
<dbReference type="EMBL" id="KB932203">
    <property type="protein sequence ID" value="KCV71076.1"/>
    <property type="molecule type" value="Genomic_DNA"/>
</dbReference>
<dbReference type="SUPFAM" id="SSF52402">
    <property type="entry name" value="Adenine nucleotide alpha hydrolases-like"/>
    <property type="match status" value="1"/>
</dbReference>
<dbReference type="HAMAP" id="MF_01161">
    <property type="entry name" value="tRNA_Ile_lys_synt"/>
    <property type="match status" value="1"/>
</dbReference>
<keyword evidence="2" id="KW-0436">Ligase</keyword>
<reference evidence="8" key="1">
    <citation type="submission" date="2013-04" db="EMBL/GenBank/DDBJ databases">
        <title>The Genome Sequence of Fonticula alba ATCC 38817.</title>
        <authorList>
            <consortium name="The Broad Institute Genomics Platform"/>
            <person name="Russ C."/>
            <person name="Cuomo C."/>
            <person name="Burger G."/>
            <person name="Gray M.W."/>
            <person name="Holland P.W.H."/>
            <person name="King N."/>
            <person name="Lang F.B.F."/>
            <person name="Roger A.J."/>
            <person name="Ruiz-Trillo I."/>
            <person name="Brown M."/>
            <person name="Walker B."/>
            <person name="Young S."/>
            <person name="Zeng Q."/>
            <person name="Gargeya S."/>
            <person name="Fitzgerald M."/>
            <person name="Haas B."/>
            <person name="Abouelleil A."/>
            <person name="Allen A.W."/>
            <person name="Alvarado L."/>
            <person name="Arachchi H.M."/>
            <person name="Berlin A.M."/>
            <person name="Chapman S.B."/>
            <person name="Gainer-Dewar J."/>
            <person name="Goldberg J."/>
            <person name="Griggs A."/>
            <person name="Gujja S."/>
            <person name="Hansen M."/>
            <person name="Howarth C."/>
            <person name="Imamovic A."/>
            <person name="Ireland A."/>
            <person name="Larimer J."/>
            <person name="McCowan C."/>
            <person name="Murphy C."/>
            <person name="Pearson M."/>
            <person name="Poon T.W."/>
            <person name="Priest M."/>
            <person name="Roberts A."/>
            <person name="Saif S."/>
            <person name="Shea T."/>
            <person name="Sisk P."/>
            <person name="Sykes S."/>
            <person name="Wortman J."/>
            <person name="Nusbaum C."/>
            <person name="Birren B."/>
        </authorList>
    </citation>
    <scope>NUCLEOTIDE SEQUENCE [LARGE SCALE GENOMIC DNA]</scope>
    <source>
        <strain evidence="8">ATCC 38817</strain>
    </source>
</reference>
<evidence type="ECO:0000256" key="5">
    <source>
        <dbReference type="ARBA" id="ARBA00022840"/>
    </source>
</evidence>
<evidence type="ECO:0000313" key="9">
    <source>
        <dbReference type="Proteomes" id="UP000030693"/>
    </source>
</evidence>
<dbReference type="GO" id="GO:0008033">
    <property type="term" value="P:tRNA processing"/>
    <property type="evidence" value="ECO:0007669"/>
    <property type="project" value="UniProtKB-KW"/>
</dbReference>
<comment type="catalytic activity">
    <reaction evidence="6">
        <text>cytidine(34) in tRNA(Ile2) + L-lysine + ATP = lysidine(34) in tRNA(Ile2) + AMP + diphosphate + H(+)</text>
        <dbReference type="Rhea" id="RHEA:43744"/>
        <dbReference type="Rhea" id="RHEA-COMP:10625"/>
        <dbReference type="Rhea" id="RHEA-COMP:10670"/>
        <dbReference type="ChEBI" id="CHEBI:15378"/>
        <dbReference type="ChEBI" id="CHEBI:30616"/>
        <dbReference type="ChEBI" id="CHEBI:32551"/>
        <dbReference type="ChEBI" id="CHEBI:33019"/>
        <dbReference type="ChEBI" id="CHEBI:82748"/>
        <dbReference type="ChEBI" id="CHEBI:83665"/>
        <dbReference type="ChEBI" id="CHEBI:456215"/>
        <dbReference type="EC" id="6.3.4.19"/>
    </reaction>
</comment>
<dbReference type="InterPro" id="IPR012795">
    <property type="entry name" value="tRNA_Ile_lys_synt_N"/>
</dbReference>
<dbReference type="eggNOG" id="ENOG502QQNE">
    <property type="taxonomic scope" value="Eukaryota"/>
</dbReference>
<name>A0A058ZAW4_FONAL</name>
<dbReference type="Proteomes" id="UP000030693">
    <property type="component" value="Unassembled WGS sequence"/>
</dbReference>